<keyword evidence="3" id="KW-0813">Transport</keyword>
<keyword evidence="6" id="KW-0472">Membrane</keyword>
<dbReference type="InterPro" id="IPR045262">
    <property type="entry name" value="STP/PLT_plant"/>
</dbReference>
<reference evidence="8" key="1">
    <citation type="submission" date="2016-06" db="EMBL/GenBank/DDBJ databases">
        <title>Parallel loss of symbiosis genes in relatives of nitrogen-fixing non-legume Parasponia.</title>
        <authorList>
            <person name="Van Velzen R."/>
            <person name="Holmer R."/>
            <person name="Bu F."/>
            <person name="Rutten L."/>
            <person name="Van Zeijl A."/>
            <person name="Liu W."/>
            <person name="Santuari L."/>
            <person name="Cao Q."/>
            <person name="Sharma T."/>
            <person name="Shen D."/>
            <person name="Roswanjaya Y."/>
            <person name="Wardhani T."/>
            <person name="Kalhor M.S."/>
            <person name="Jansen J."/>
            <person name="Van den Hoogen J."/>
            <person name="Gungor B."/>
            <person name="Hartog M."/>
            <person name="Hontelez J."/>
            <person name="Verver J."/>
            <person name="Yang W.-C."/>
            <person name="Schijlen E."/>
            <person name="Repin R."/>
            <person name="Schilthuizen M."/>
            <person name="Schranz E."/>
            <person name="Heidstra R."/>
            <person name="Miyata K."/>
            <person name="Fedorova E."/>
            <person name="Kohlen W."/>
            <person name="Bisseling T."/>
            <person name="Smit S."/>
            <person name="Geurts R."/>
        </authorList>
    </citation>
    <scope>NUCLEOTIDE SEQUENCE [LARGE SCALE GENOMIC DNA]</scope>
    <source>
        <strain evidence="8">cv. RG33-2</strain>
    </source>
</reference>
<comment type="similarity">
    <text evidence="2">Belongs to the major facilitator superfamily. Sugar transporter (TC 2.A.1.1) family.</text>
</comment>
<keyword evidence="5" id="KW-1133">Transmembrane helix</keyword>
<accession>A0A2P5E006</accession>
<keyword evidence="8" id="KW-1185">Reference proteome</keyword>
<evidence type="ECO:0000256" key="1">
    <source>
        <dbReference type="ARBA" id="ARBA00004370"/>
    </source>
</evidence>
<evidence type="ECO:0000313" key="8">
    <source>
        <dbReference type="Proteomes" id="UP000237000"/>
    </source>
</evidence>
<dbReference type="GO" id="GO:0016020">
    <property type="term" value="C:membrane"/>
    <property type="evidence" value="ECO:0007669"/>
    <property type="project" value="UniProtKB-SubCell"/>
</dbReference>
<dbReference type="PANTHER" id="PTHR23500:SF109">
    <property type="entry name" value="SUGAR TRANSPORT PROTEIN 7"/>
    <property type="match status" value="1"/>
</dbReference>
<dbReference type="AlphaFoldDB" id="A0A2P5E006"/>
<dbReference type="Proteomes" id="UP000237000">
    <property type="component" value="Unassembled WGS sequence"/>
</dbReference>
<evidence type="ECO:0000256" key="3">
    <source>
        <dbReference type="ARBA" id="ARBA00022448"/>
    </source>
</evidence>
<dbReference type="STRING" id="63057.A0A2P5E006"/>
<evidence type="ECO:0000256" key="4">
    <source>
        <dbReference type="ARBA" id="ARBA00022692"/>
    </source>
</evidence>
<dbReference type="EMBL" id="JXTC01000239">
    <property type="protein sequence ID" value="PON78872.1"/>
    <property type="molecule type" value="Genomic_DNA"/>
</dbReference>
<name>A0A2P5E006_TREOI</name>
<proteinExistence type="inferred from homology"/>
<sequence length="64" mass="7068">MKKLGKNVILFYTPVLFPSLKFRENASTYTSAITRAVLVSSTLISMATADRFCHRALFITGGVL</sequence>
<keyword evidence="4" id="KW-0812">Transmembrane</keyword>
<gene>
    <name evidence="7" type="ORF">TorRG33x02_237000</name>
</gene>
<dbReference type="Gene3D" id="1.20.1250.20">
    <property type="entry name" value="MFS general substrate transporter like domains"/>
    <property type="match status" value="1"/>
</dbReference>
<dbReference type="OrthoDB" id="1745099at2759"/>
<dbReference type="PANTHER" id="PTHR23500">
    <property type="entry name" value="SOLUTE CARRIER FAMILY 2, FACILITATED GLUCOSE TRANSPORTER"/>
    <property type="match status" value="1"/>
</dbReference>
<evidence type="ECO:0000313" key="7">
    <source>
        <dbReference type="EMBL" id="PON78872.1"/>
    </source>
</evidence>
<evidence type="ECO:0000256" key="6">
    <source>
        <dbReference type="ARBA" id="ARBA00023136"/>
    </source>
</evidence>
<dbReference type="InterPro" id="IPR005828">
    <property type="entry name" value="MFS_sugar_transport-like"/>
</dbReference>
<keyword evidence="7" id="KW-0762">Sugar transport</keyword>
<evidence type="ECO:0000256" key="5">
    <source>
        <dbReference type="ARBA" id="ARBA00022989"/>
    </source>
</evidence>
<dbReference type="GO" id="GO:0015144">
    <property type="term" value="F:carbohydrate transmembrane transporter activity"/>
    <property type="evidence" value="ECO:0007669"/>
    <property type="project" value="InterPro"/>
</dbReference>
<comment type="subcellular location">
    <subcellularLocation>
        <location evidence="1">Membrane</location>
    </subcellularLocation>
</comment>
<protein>
    <submittedName>
        <fullName evidence="7">Major facilitator, sugar transporter-like</fullName>
    </submittedName>
</protein>
<organism evidence="7 8">
    <name type="scientific">Trema orientale</name>
    <name type="common">Charcoal tree</name>
    <name type="synonym">Celtis orientalis</name>
    <dbReference type="NCBI Taxonomy" id="63057"/>
    <lineage>
        <taxon>Eukaryota</taxon>
        <taxon>Viridiplantae</taxon>
        <taxon>Streptophyta</taxon>
        <taxon>Embryophyta</taxon>
        <taxon>Tracheophyta</taxon>
        <taxon>Spermatophyta</taxon>
        <taxon>Magnoliopsida</taxon>
        <taxon>eudicotyledons</taxon>
        <taxon>Gunneridae</taxon>
        <taxon>Pentapetalae</taxon>
        <taxon>rosids</taxon>
        <taxon>fabids</taxon>
        <taxon>Rosales</taxon>
        <taxon>Cannabaceae</taxon>
        <taxon>Trema</taxon>
    </lineage>
</organism>
<dbReference type="Pfam" id="PF00083">
    <property type="entry name" value="Sugar_tr"/>
    <property type="match status" value="1"/>
</dbReference>
<comment type="caution">
    <text evidence="7">The sequence shown here is derived from an EMBL/GenBank/DDBJ whole genome shotgun (WGS) entry which is preliminary data.</text>
</comment>
<dbReference type="InParanoid" id="A0A2P5E006"/>
<dbReference type="InterPro" id="IPR036259">
    <property type="entry name" value="MFS_trans_sf"/>
</dbReference>
<evidence type="ECO:0000256" key="2">
    <source>
        <dbReference type="ARBA" id="ARBA00010992"/>
    </source>
</evidence>